<organism evidence="3 4">
    <name type="scientific">Nocardiopsis coralli</name>
    <dbReference type="NCBI Taxonomy" id="2772213"/>
    <lineage>
        <taxon>Bacteria</taxon>
        <taxon>Bacillati</taxon>
        <taxon>Actinomycetota</taxon>
        <taxon>Actinomycetes</taxon>
        <taxon>Streptosporangiales</taxon>
        <taxon>Nocardiopsidaceae</taxon>
        <taxon>Nocardiopsis</taxon>
    </lineage>
</organism>
<dbReference type="EMBL" id="JADBGI010000003">
    <property type="protein sequence ID" value="MBE2997874.1"/>
    <property type="molecule type" value="Genomic_DNA"/>
</dbReference>
<evidence type="ECO:0000313" key="3">
    <source>
        <dbReference type="EMBL" id="MBE2997874.1"/>
    </source>
</evidence>
<gene>
    <name evidence="3" type="ORF">IDM40_03990</name>
</gene>
<feature type="region of interest" description="Disordered" evidence="1">
    <location>
        <begin position="67"/>
        <end position="117"/>
    </location>
</feature>
<accession>A0ABR9P215</accession>
<dbReference type="RefSeq" id="WP_193120525.1">
    <property type="nucleotide sequence ID" value="NZ_JADBGI010000003.1"/>
</dbReference>
<evidence type="ECO:0000256" key="2">
    <source>
        <dbReference type="SAM" id="Phobius"/>
    </source>
</evidence>
<sequence>MVLVGRGWPVTTGRAAHSSHALARLLLLSGIVAVAWLAGGIGVAHSDTASESEGLVDNVLELDDTAEQAGQEAEGEVRDSRISDTASQAAETTGQVAETTGQVAETTGQVTEETASRAVSLPADTLEETGVAESLEGTAEVAGSLEGSSVSGTLEDTNAEAGRVVDETSQAVDGTARGAGELVTGLARTGQGVVDSTDSSLRGETALVDTVTEGLTESARSVGVSVDGSDITADEARTTDDDGELSTGPESNGRGDDDRDEKAPASENAASAITTTEDPAWRAAAAEAADHASSDEDDEAERIRLIAGGGQHSAGTDSTGASAPSFPAPGAAGFLTARADHLAPRALRVVMPGDPDIVVRDAADDPSYSPD</sequence>
<feature type="compositionally biased region" description="Polar residues" evidence="1">
    <location>
        <begin position="268"/>
        <end position="277"/>
    </location>
</feature>
<feature type="transmembrane region" description="Helical" evidence="2">
    <location>
        <begin position="21"/>
        <end position="43"/>
    </location>
</feature>
<keyword evidence="2" id="KW-0812">Transmembrane</keyword>
<evidence type="ECO:0000313" key="4">
    <source>
        <dbReference type="Proteomes" id="UP000806528"/>
    </source>
</evidence>
<keyword evidence="2" id="KW-1133">Transmembrane helix</keyword>
<proteinExistence type="predicted"/>
<keyword evidence="4" id="KW-1185">Reference proteome</keyword>
<comment type="caution">
    <text evidence="3">The sequence shown here is derived from an EMBL/GenBank/DDBJ whole genome shotgun (WGS) entry which is preliminary data.</text>
</comment>
<feature type="region of interest" description="Disordered" evidence="1">
    <location>
        <begin position="219"/>
        <end position="325"/>
    </location>
</feature>
<keyword evidence="2" id="KW-0472">Membrane</keyword>
<reference evidence="3 4" key="1">
    <citation type="submission" date="2020-09" db="EMBL/GenBank/DDBJ databases">
        <title>Diversity and distribution of actinomycetes associated with coral in the coast of Hainan.</title>
        <authorList>
            <person name="Li F."/>
        </authorList>
    </citation>
    <scope>NUCLEOTIDE SEQUENCE [LARGE SCALE GENOMIC DNA]</scope>
    <source>
        <strain evidence="3 4">HNM0947</strain>
    </source>
</reference>
<evidence type="ECO:0000256" key="1">
    <source>
        <dbReference type="SAM" id="MobiDB-lite"/>
    </source>
</evidence>
<feature type="compositionally biased region" description="Polar residues" evidence="1">
    <location>
        <begin position="83"/>
        <end position="113"/>
    </location>
</feature>
<name>A0ABR9P215_9ACTN</name>
<protein>
    <submittedName>
        <fullName evidence="3">Uncharacterized protein</fullName>
    </submittedName>
</protein>
<dbReference type="Proteomes" id="UP000806528">
    <property type="component" value="Unassembled WGS sequence"/>
</dbReference>
<feature type="compositionally biased region" description="Basic and acidic residues" evidence="1">
    <location>
        <begin position="253"/>
        <end position="264"/>
    </location>
</feature>